<feature type="domain" description="PAC" evidence="12">
    <location>
        <begin position="241"/>
        <end position="293"/>
    </location>
</feature>
<dbReference type="SMART" id="SM00091">
    <property type="entry name" value="PAS"/>
    <property type="match status" value="2"/>
</dbReference>
<evidence type="ECO:0000256" key="4">
    <source>
        <dbReference type="ARBA" id="ARBA00022679"/>
    </source>
</evidence>
<dbReference type="InterPro" id="IPR013655">
    <property type="entry name" value="PAS_fold_3"/>
</dbReference>
<dbReference type="EC" id="2.7.13.3" evidence="2"/>
<dbReference type="PROSITE" id="PS50112">
    <property type="entry name" value="PAS"/>
    <property type="match status" value="1"/>
</dbReference>
<keyword evidence="3" id="KW-0597">Phosphoprotein</keyword>
<gene>
    <name evidence="13" type="ORF">QI031_26345</name>
</gene>
<dbReference type="GO" id="GO:0030295">
    <property type="term" value="F:protein kinase activator activity"/>
    <property type="evidence" value="ECO:0007669"/>
    <property type="project" value="TreeGrafter"/>
</dbReference>
<organism evidence="13 14">
    <name type="scientific">Halotia branconii CENA392</name>
    <dbReference type="NCBI Taxonomy" id="1539056"/>
    <lineage>
        <taxon>Bacteria</taxon>
        <taxon>Bacillati</taxon>
        <taxon>Cyanobacteriota</taxon>
        <taxon>Cyanophyceae</taxon>
        <taxon>Nostocales</taxon>
        <taxon>Nodulariaceae</taxon>
        <taxon>Halotia</taxon>
    </lineage>
</organism>
<dbReference type="Pfam" id="PF00512">
    <property type="entry name" value="HisKA"/>
    <property type="match status" value="1"/>
</dbReference>
<dbReference type="Gene3D" id="2.10.70.100">
    <property type="match status" value="1"/>
</dbReference>
<dbReference type="GO" id="GO:0007234">
    <property type="term" value="P:osmosensory signaling via phosphorelay pathway"/>
    <property type="evidence" value="ECO:0007669"/>
    <property type="project" value="TreeGrafter"/>
</dbReference>
<dbReference type="InterPro" id="IPR003594">
    <property type="entry name" value="HATPase_dom"/>
</dbReference>
<dbReference type="GO" id="GO:0016020">
    <property type="term" value="C:membrane"/>
    <property type="evidence" value="ECO:0007669"/>
    <property type="project" value="UniProtKB-SubCell"/>
</dbReference>
<dbReference type="GO" id="GO:0000156">
    <property type="term" value="F:phosphorelay response regulator activity"/>
    <property type="evidence" value="ECO:0007669"/>
    <property type="project" value="TreeGrafter"/>
</dbReference>
<evidence type="ECO:0000256" key="1">
    <source>
        <dbReference type="ARBA" id="ARBA00000085"/>
    </source>
</evidence>
<dbReference type="PANTHER" id="PTHR42878">
    <property type="entry name" value="TWO-COMPONENT HISTIDINE KINASE"/>
    <property type="match status" value="1"/>
</dbReference>
<keyword evidence="5" id="KW-0418">Kinase</keyword>
<dbReference type="SMART" id="SM00388">
    <property type="entry name" value="HisKA"/>
    <property type="match status" value="1"/>
</dbReference>
<protein>
    <recommendedName>
        <fullName evidence="2">histidine kinase</fullName>
        <ecNumber evidence="2">2.7.13.3</ecNumber>
    </recommendedName>
</protein>
<feature type="domain" description="PAS" evidence="11">
    <location>
        <begin position="169"/>
        <end position="239"/>
    </location>
</feature>
<dbReference type="CDD" id="cd00130">
    <property type="entry name" value="PAS"/>
    <property type="match status" value="2"/>
</dbReference>
<keyword evidence="14" id="KW-1185">Reference proteome</keyword>
<feature type="domain" description="PAC" evidence="12">
    <location>
        <begin position="369"/>
        <end position="421"/>
    </location>
</feature>
<dbReference type="InterPro" id="IPR013656">
    <property type="entry name" value="PAS_4"/>
</dbReference>
<feature type="coiled-coil region" evidence="9">
    <location>
        <begin position="412"/>
        <end position="443"/>
    </location>
</feature>
<dbReference type="PANTHER" id="PTHR42878:SF15">
    <property type="entry name" value="BACTERIOPHYTOCHROME"/>
    <property type="match status" value="1"/>
</dbReference>
<dbReference type="Proteomes" id="UP001223520">
    <property type="component" value="Chromosome"/>
</dbReference>
<evidence type="ECO:0000256" key="5">
    <source>
        <dbReference type="ARBA" id="ARBA00022777"/>
    </source>
</evidence>
<evidence type="ECO:0000256" key="3">
    <source>
        <dbReference type="ARBA" id="ARBA00022553"/>
    </source>
</evidence>
<dbReference type="InterPro" id="IPR005467">
    <property type="entry name" value="His_kinase_dom"/>
</dbReference>
<reference evidence="13 14" key="1">
    <citation type="journal article" date="2023" name="Limnol Oceanogr Lett">
        <title>Environmental adaptations by the intertidal Antarctic cyanobacterium Halotia branconii CENA392 as revealed using long-read genome sequencing.</title>
        <authorList>
            <person name="Dextro R.B."/>
            <person name="Delbaje E."/>
            <person name="Freitas P.N.N."/>
            <person name="Geraldes V."/>
            <person name="Pinto E."/>
            <person name="Long P.F."/>
            <person name="Fiore M.F."/>
        </authorList>
    </citation>
    <scope>NUCLEOTIDE SEQUENCE [LARGE SCALE GENOMIC DNA]</scope>
    <source>
        <strain evidence="13 14">CENA392</strain>
    </source>
</reference>
<dbReference type="AlphaFoldDB" id="A0AAJ6P8X1"/>
<dbReference type="InterPro" id="IPR035965">
    <property type="entry name" value="PAS-like_dom_sf"/>
</dbReference>
<dbReference type="SUPFAM" id="SSF55785">
    <property type="entry name" value="PYP-like sensor domain (PAS domain)"/>
    <property type="match status" value="3"/>
</dbReference>
<dbReference type="KEGG" id="hbq:QI031_26345"/>
<accession>A0AAJ6P8X1</accession>
<evidence type="ECO:0000259" key="12">
    <source>
        <dbReference type="PROSITE" id="PS50113"/>
    </source>
</evidence>
<sequence>MLTRGDEIKMLMQSINWAATPIGTAKNWLQSLRTAISICLGSSLPMMLFWGTDLVQFYNDAYRPLLGAKHPQALGQRAQECWCETWDVIEPILTGVLATGQATYLENQLRLINRYGYLEECYFTFCYSPIEDETGAIAGVLMVATETTATPAGNTNTIKQTEYDTLKAEITELHLITDTLPVLISFVDAEQRYRFNNREYEIWFGHSAAEVYGKYLWEVLGESAYEAIRPYVEQVLAGQQVAYETQVPYRFGGTRYIRSTYVPRFNNQGTVEGFVALVSDISDRKLVEEELRESKERLRFALQTAELGDWDLDLRNQTAQRSLRHDQIFGYESLLPKWTYEMFLEHVVPEDRALVDAKFRTALTNNQIWNFECRIRRANGELSWIWARGHIYFNAQGEAVRMLGLIADISDRKRAETEIWQLKESLEQRIQERTAQLKIANQELESFSYSVSHDLRAPLRHIAGFVELLQKRVNSAILDEKSQHYLRTIAATAKQAGILIDELLTFSRMGRTEMRHIALNMEQLVAETIRDLATETKGRKILWQIDSLPEVQGDPSMLRLVLYNLIGNAVKYTKTQNPAKITVGSTNDQNEVIFFVRDNGVGFNMQYVHKLFGVFQRLHTDPQFEGTGVGLANVQRIIHRHNGRVWAEGIVGRGATFYFSLPKLLRKEKE</sequence>
<dbReference type="CDD" id="cd00082">
    <property type="entry name" value="HisKA"/>
    <property type="match status" value="1"/>
</dbReference>
<dbReference type="InterPro" id="IPR000014">
    <property type="entry name" value="PAS"/>
</dbReference>
<dbReference type="Pfam" id="PF08448">
    <property type="entry name" value="PAS_4"/>
    <property type="match status" value="1"/>
</dbReference>
<dbReference type="InterPro" id="IPR003661">
    <property type="entry name" value="HisK_dim/P_dom"/>
</dbReference>
<evidence type="ECO:0000256" key="7">
    <source>
        <dbReference type="ARBA" id="ARBA00023136"/>
    </source>
</evidence>
<dbReference type="InterPro" id="IPR004358">
    <property type="entry name" value="Sig_transdc_His_kin-like_C"/>
</dbReference>
<dbReference type="SUPFAM" id="SSF55874">
    <property type="entry name" value="ATPase domain of HSP90 chaperone/DNA topoisomerase II/histidine kinase"/>
    <property type="match status" value="1"/>
</dbReference>
<comment type="catalytic activity">
    <reaction evidence="1">
        <text>ATP + protein L-histidine = ADP + protein N-phospho-L-histidine.</text>
        <dbReference type="EC" id="2.7.13.3"/>
    </reaction>
</comment>
<dbReference type="GO" id="GO:0000155">
    <property type="term" value="F:phosphorelay sensor kinase activity"/>
    <property type="evidence" value="ECO:0007669"/>
    <property type="project" value="InterPro"/>
</dbReference>
<name>A0AAJ6P8X1_9CYAN</name>
<dbReference type="RefSeq" id="WP_281482532.1">
    <property type="nucleotide sequence ID" value="NZ_CP124543.1"/>
</dbReference>
<dbReference type="SUPFAM" id="SSF47384">
    <property type="entry name" value="Homodimeric domain of signal transducing histidine kinase"/>
    <property type="match status" value="1"/>
</dbReference>
<feature type="domain" description="Histidine kinase" evidence="10">
    <location>
        <begin position="450"/>
        <end position="665"/>
    </location>
</feature>
<dbReference type="PRINTS" id="PR00344">
    <property type="entry name" value="BCTRLSENSOR"/>
</dbReference>
<evidence type="ECO:0000259" key="11">
    <source>
        <dbReference type="PROSITE" id="PS50112"/>
    </source>
</evidence>
<evidence type="ECO:0000313" key="14">
    <source>
        <dbReference type="Proteomes" id="UP001223520"/>
    </source>
</evidence>
<keyword evidence="7" id="KW-0472">Membrane</keyword>
<dbReference type="Gene3D" id="1.10.287.130">
    <property type="match status" value="1"/>
</dbReference>
<dbReference type="Pfam" id="PF08447">
    <property type="entry name" value="PAS_3"/>
    <property type="match status" value="1"/>
</dbReference>
<evidence type="ECO:0000256" key="2">
    <source>
        <dbReference type="ARBA" id="ARBA00012438"/>
    </source>
</evidence>
<keyword evidence="4" id="KW-0808">Transferase</keyword>
<proteinExistence type="predicted"/>
<comment type="function">
    <text evidence="8">Photoreceptor which exists in two forms that are reversibly interconvertible by light: the R form that absorbs maximally in the red region of the spectrum and the FR form that absorbs maximally in the far-red region.</text>
</comment>
<dbReference type="Pfam" id="PF02518">
    <property type="entry name" value="HATPase_c"/>
    <property type="match status" value="1"/>
</dbReference>
<dbReference type="InterPro" id="IPR036890">
    <property type="entry name" value="HATPase_C_sf"/>
</dbReference>
<evidence type="ECO:0000313" key="13">
    <source>
        <dbReference type="EMBL" id="WGV25229.1"/>
    </source>
</evidence>
<dbReference type="InterPro" id="IPR036097">
    <property type="entry name" value="HisK_dim/P_sf"/>
</dbReference>
<keyword evidence="6" id="KW-0902">Two-component regulatory system</keyword>
<keyword evidence="9" id="KW-0175">Coiled coil</keyword>
<dbReference type="Gene3D" id="3.30.450.20">
    <property type="entry name" value="PAS domain"/>
    <property type="match status" value="3"/>
</dbReference>
<evidence type="ECO:0000259" key="10">
    <source>
        <dbReference type="PROSITE" id="PS50109"/>
    </source>
</evidence>
<dbReference type="PROSITE" id="PS50109">
    <property type="entry name" value="HIS_KIN"/>
    <property type="match status" value="1"/>
</dbReference>
<dbReference type="InterPro" id="IPR050351">
    <property type="entry name" value="BphY/WalK/GraS-like"/>
</dbReference>
<dbReference type="SMART" id="SM00086">
    <property type="entry name" value="PAC"/>
    <property type="match status" value="3"/>
</dbReference>
<evidence type="ECO:0000256" key="9">
    <source>
        <dbReference type="SAM" id="Coils"/>
    </source>
</evidence>
<dbReference type="SMART" id="SM00387">
    <property type="entry name" value="HATPase_c"/>
    <property type="match status" value="1"/>
</dbReference>
<dbReference type="EMBL" id="CP124543">
    <property type="protein sequence ID" value="WGV25229.1"/>
    <property type="molecule type" value="Genomic_DNA"/>
</dbReference>
<dbReference type="Gene3D" id="3.30.565.10">
    <property type="entry name" value="Histidine kinase-like ATPase, C-terminal domain"/>
    <property type="match status" value="1"/>
</dbReference>
<evidence type="ECO:0000256" key="8">
    <source>
        <dbReference type="ARBA" id="ARBA00055745"/>
    </source>
</evidence>
<dbReference type="PROSITE" id="PS50113">
    <property type="entry name" value="PAC"/>
    <property type="match status" value="2"/>
</dbReference>
<dbReference type="FunFam" id="3.30.565.10:FF:000006">
    <property type="entry name" value="Sensor histidine kinase WalK"/>
    <property type="match status" value="1"/>
</dbReference>
<evidence type="ECO:0000256" key="6">
    <source>
        <dbReference type="ARBA" id="ARBA00023012"/>
    </source>
</evidence>
<dbReference type="NCBIfam" id="TIGR00229">
    <property type="entry name" value="sensory_box"/>
    <property type="match status" value="2"/>
</dbReference>
<dbReference type="InterPro" id="IPR000700">
    <property type="entry name" value="PAS-assoc_C"/>
</dbReference>
<dbReference type="InterPro" id="IPR001610">
    <property type="entry name" value="PAC"/>
</dbReference>